<dbReference type="FunFam" id="3.30.70.360:FF:000003">
    <property type="entry name" value="Acetylornithine deacetylase"/>
    <property type="match status" value="1"/>
</dbReference>
<dbReference type="FunCoup" id="A0A7X0JR28">
    <property type="interactions" value="296"/>
</dbReference>
<keyword evidence="8" id="KW-0862">Zinc</keyword>
<dbReference type="NCBIfam" id="TIGR01892">
    <property type="entry name" value="AcOrn-deacetyl"/>
    <property type="match status" value="1"/>
</dbReference>
<accession>A0A7X0JR28</accession>
<dbReference type="GO" id="GO:0046872">
    <property type="term" value="F:metal ion binding"/>
    <property type="evidence" value="ECO:0007669"/>
    <property type="project" value="UniProtKB-KW"/>
</dbReference>
<keyword evidence="6" id="KW-0479">Metal-binding</keyword>
<evidence type="ECO:0000256" key="9">
    <source>
        <dbReference type="ARBA" id="ARBA00023285"/>
    </source>
</evidence>
<dbReference type="InterPro" id="IPR010169">
    <property type="entry name" value="AcOrn-deacetyl"/>
</dbReference>
<evidence type="ECO:0000256" key="3">
    <source>
        <dbReference type="ARBA" id="ARBA00022490"/>
    </source>
</evidence>
<dbReference type="Pfam" id="PF07687">
    <property type="entry name" value="M20_dimer"/>
    <property type="match status" value="1"/>
</dbReference>
<dbReference type="InterPro" id="IPR036264">
    <property type="entry name" value="Bact_exopeptidase_dim_dom"/>
</dbReference>
<evidence type="ECO:0000313" key="12">
    <source>
        <dbReference type="Proteomes" id="UP000528457"/>
    </source>
</evidence>
<dbReference type="Pfam" id="PF01546">
    <property type="entry name" value="Peptidase_M20"/>
    <property type="match status" value="1"/>
</dbReference>
<evidence type="ECO:0000256" key="4">
    <source>
        <dbReference type="ARBA" id="ARBA00022571"/>
    </source>
</evidence>
<dbReference type="GO" id="GO:0006526">
    <property type="term" value="P:L-arginine biosynthetic process"/>
    <property type="evidence" value="ECO:0007669"/>
    <property type="project" value="UniProtKB-KW"/>
</dbReference>
<evidence type="ECO:0000256" key="7">
    <source>
        <dbReference type="ARBA" id="ARBA00022801"/>
    </source>
</evidence>
<gene>
    <name evidence="11" type="ORF">HNR48_000875</name>
</gene>
<keyword evidence="4" id="KW-0055">Arginine biosynthesis</keyword>
<dbReference type="PANTHER" id="PTHR43808">
    <property type="entry name" value="ACETYLORNITHINE DEACETYLASE"/>
    <property type="match status" value="1"/>
</dbReference>
<keyword evidence="9" id="KW-0170">Cobalt</keyword>
<proteinExistence type="inferred from homology"/>
<dbReference type="Gene3D" id="3.30.70.360">
    <property type="match status" value="1"/>
</dbReference>
<comment type="subcellular location">
    <subcellularLocation>
        <location evidence="1">Cytoplasm</location>
    </subcellularLocation>
</comment>
<keyword evidence="12" id="KW-1185">Reference proteome</keyword>
<evidence type="ECO:0000256" key="8">
    <source>
        <dbReference type="ARBA" id="ARBA00022833"/>
    </source>
</evidence>
<dbReference type="NCBIfam" id="NF003474">
    <property type="entry name" value="PRK05111.1"/>
    <property type="match status" value="1"/>
</dbReference>
<dbReference type="CDD" id="cd03894">
    <property type="entry name" value="M20_ArgE"/>
    <property type="match status" value="1"/>
</dbReference>
<sequence length="390" mass="43030">MNEKLFSQRLAELVKIPSVSSHSPQWDMGNITVIHTLANWLEALSFEVQILPVDGHENKANLIATRGTGQGGLVLAGHTDTVPYDEGRWQSDPFTLEDKDQRFYGLGATDMKGFFPTILAAVERFEDAEFEQPLIVLATADEESSMSGANALASQGFNQEGQARYAVIGEPTGLKPIYMHKGIMMEELRITGQSGHSSNPDLGNNAMEAMHEVMGELMSFRRELQEQYSNPGFAVPTPTMNFGCIHGGDNPNRICADCAMQFDLRAIPGMSNEELRQSIRERVEQVAQRRQVRIEMETLFGGVEPFAEDKHSSLVQAAEELSQHDSEAVAFATEAPFLQQLGIETLVLGPGSIDQAHQPNEFIAQEQIAPAIDILCGLIQRFCLPSSPRR</sequence>
<dbReference type="Proteomes" id="UP000528457">
    <property type="component" value="Unassembled WGS sequence"/>
</dbReference>
<dbReference type="EC" id="3.5.1.16" evidence="11"/>
<comment type="similarity">
    <text evidence="2">Belongs to the peptidase M20A family. ArgE subfamily.</text>
</comment>
<dbReference type="EMBL" id="JACHHT010000001">
    <property type="protein sequence ID" value="MBB6520597.1"/>
    <property type="molecule type" value="Genomic_DNA"/>
</dbReference>
<dbReference type="PANTHER" id="PTHR43808:SF1">
    <property type="entry name" value="ACETYLORNITHINE DEACETYLASE"/>
    <property type="match status" value="1"/>
</dbReference>
<dbReference type="AlphaFoldDB" id="A0A7X0JR28"/>
<dbReference type="InParanoid" id="A0A7X0JR28"/>
<keyword evidence="5" id="KW-0028">Amino-acid biosynthesis</keyword>
<evidence type="ECO:0000256" key="6">
    <source>
        <dbReference type="ARBA" id="ARBA00022723"/>
    </source>
</evidence>
<dbReference type="SUPFAM" id="SSF55031">
    <property type="entry name" value="Bacterial exopeptidase dimerisation domain"/>
    <property type="match status" value="1"/>
</dbReference>
<dbReference type="Gene3D" id="3.40.630.10">
    <property type="entry name" value="Zn peptidases"/>
    <property type="match status" value="1"/>
</dbReference>
<evidence type="ECO:0000256" key="5">
    <source>
        <dbReference type="ARBA" id="ARBA00022605"/>
    </source>
</evidence>
<keyword evidence="3" id="KW-0963">Cytoplasm</keyword>
<evidence type="ECO:0000256" key="2">
    <source>
        <dbReference type="ARBA" id="ARBA00005691"/>
    </source>
</evidence>
<keyword evidence="7 11" id="KW-0378">Hydrolase</keyword>
<dbReference type="InterPro" id="IPR011650">
    <property type="entry name" value="Peptidase_M20_dimer"/>
</dbReference>
<feature type="domain" description="Peptidase M20 dimerisation" evidence="10">
    <location>
        <begin position="178"/>
        <end position="288"/>
    </location>
</feature>
<dbReference type="GO" id="GO:0005737">
    <property type="term" value="C:cytoplasm"/>
    <property type="evidence" value="ECO:0007669"/>
    <property type="project" value="UniProtKB-SubCell"/>
</dbReference>
<organism evidence="11 12">
    <name type="scientific">Pseudoteredinibacter isoporae</name>
    <dbReference type="NCBI Taxonomy" id="570281"/>
    <lineage>
        <taxon>Bacteria</taxon>
        <taxon>Pseudomonadati</taxon>
        <taxon>Pseudomonadota</taxon>
        <taxon>Gammaproteobacteria</taxon>
        <taxon>Cellvibrionales</taxon>
        <taxon>Cellvibrionaceae</taxon>
        <taxon>Pseudoteredinibacter</taxon>
    </lineage>
</organism>
<dbReference type="InterPro" id="IPR050072">
    <property type="entry name" value="Peptidase_M20A"/>
</dbReference>
<evidence type="ECO:0000313" key="11">
    <source>
        <dbReference type="EMBL" id="MBB6520597.1"/>
    </source>
</evidence>
<dbReference type="SUPFAM" id="SSF53187">
    <property type="entry name" value="Zn-dependent exopeptidases"/>
    <property type="match status" value="1"/>
</dbReference>
<protein>
    <submittedName>
        <fullName evidence="11">Acetylornithine deacetylase</fullName>
        <ecNumber evidence="11">3.5.1.16</ecNumber>
    </submittedName>
</protein>
<dbReference type="RefSeq" id="WP_166850785.1">
    <property type="nucleotide sequence ID" value="NZ_JAAONY010000001.1"/>
</dbReference>
<evidence type="ECO:0000256" key="1">
    <source>
        <dbReference type="ARBA" id="ARBA00004496"/>
    </source>
</evidence>
<reference evidence="11 12" key="1">
    <citation type="submission" date="2020-08" db="EMBL/GenBank/DDBJ databases">
        <title>Genomic Encyclopedia of Type Strains, Phase IV (KMG-IV): sequencing the most valuable type-strain genomes for metagenomic binning, comparative biology and taxonomic classification.</title>
        <authorList>
            <person name="Goeker M."/>
        </authorList>
    </citation>
    <scope>NUCLEOTIDE SEQUENCE [LARGE SCALE GENOMIC DNA]</scope>
    <source>
        <strain evidence="11 12">DSM 22368</strain>
    </source>
</reference>
<evidence type="ECO:0000259" key="10">
    <source>
        <dbReference type="Pfam" id="PF07687"/>
    </source>
</evidence>
<comment type="caution">
    <text evidence="11">The sequence shown here is derived from an EMBL/GenBank/DDBJ whole genome shotgun (WGS) entry which is preliminary data.</text>
</comment>
<dbReference type="InterPro" id="IPR002933">
    <property type="entry name" value="Peptidase_M20"/>
</dbReference>
<name>A0A7X0JR28_9GAMM</name>
<dbReference type="GO" id="GO:0008777">
    <property type="term" value="F:acetylornithine deacetylase activity"/>
    <property type="evidence" value="ECO:0007669"/>
    <property type="project" value="UniProtKB-EC"/>
</dbReference>